<accession>A0AA88AFB7</accession>
<name>A0AA88AFB7_FICCA</name>
<protein>
    <submittedName>
        <fullName evidence="1">Uncharacterized protein</fullName>
    </submittedName>
</protein>
<comment type="caution">
    <text evidence="1">The sequence shown here is derived from an EMBL/GenBank/DDBJ whole genome shotgun (WGS) entry which is preliminary data.</text>
</comment>
<reference evidence="1" key="1">
    <citation type="submission" date="2023-07" db="EMBL/GenBank/DDBJ databases">
        <title>draft genome sequence of fig (Ficus carica).</title>
        <authorList>
            <person name="Takahashi T."/>
            <person name="Nishimura K."/>
        </authorList>
    </citation>
    <scope>NUCLEOTIDE SEQUENCE</scope>
</reference>
<sequence>MIVHFQILTEKVDVRLPVVGKALVCERAMKMTLAASWDSIVLEFGSTTIMSPLSFSSSPVLLLCSLICSPSLSGPIIFPHASYFPPPCLRVHLTTVGAGDLPTGLPIPRLLQYLSNTDVFSSVEARISTNLVGGVAKDGTTVMAAE</sequence>
<organism evidence="1 2">
    <name type="scientific">Ficus carica</name>
    <name type="common">Common fig</name>
    <dbReference type="NCBI Taxonomy" id="3494"/>
    <lineage>
        <taxon>Eukaryota</taxon>
        <taxon>Viridiplantae</taxon>
        <taxon>Streptophyta</taxon>
        <taxon>Embryophyta</taxon>
        <taxon>Tracheophyta</taxon>
        <taxon>Spermatophyta</taxon>
        <taxon>Magnoliopsida</taxon>
        <taxon>eudicotyledons</taxon>
        <taxon>Gunneridae</taxon>
        <taxon>Pentapetalae</taxon>
        <taxon>rosids</taxon>
        <taxon>fabids</taxon>
        <taxon>Rosales</taxon>
        <taxon>Moraceae</taxon>
        <taxon>Ficeae</taxon>
        <taxon>Ficus</taxon>
    </lineage>
</organism>
<proteinExistence type="predicted"/>
<dbReference type="AlphaFoldDB" id="A0AA88AFB7"/>
<dbReference type="Proteomes" id="UP001187192">
    <property type="component" value="Unassembled WGS sequence"/>
</dbReference>
<keyword evidence="2" id="KW-1185">Reference proteome</keyword>
<gene>
    <name evidence="1" type="ORF">TIFTF001_008594</name>
</gene>
<evidence type="ECO:0000313" key="1">
    <source>
        <dbReference type="EMBL" id="GMN39366.1"/>
    </source>
</evidence>
<evidence type="ECO:0000313" key="2">
    <source>
        <dbReference type="Proteomes" id="UP001187192"/>
    </source>
</evidence>
<dbReference type="EMBL" id="BTGU01000009">
    <property type="protein sequence ID" value="GMN39366.1"/>
    <property type="molecule type" value="Genomic_DNA"/>
</dbReference>